<keyword evidence="4" id="KW-1185">Reference proteome</keyword>
<dbReference type="GO" id="GO:0009506">
    <property type="term" value="C:plasmodesma"/>
    <property type="evidence" value="ECO:0007669"/>
    <property type="project" value="TreeGrafter"/>
</dbReference>
<dbReference type="GO" id="GO:0098542">
    <property type="term" value="P:defense response to other organism"/>
    <property type="evidence" value="ECO:0007669"/>
    <property type="project" value="InterPro"/>
</dbReference>
<keyword evidence="2" id="KW-0472">Membrane</keyword>
<dbReference type="PANTHER" id="PTHR31415:SF4">
    <property type="entry name" value="NDR1_HIN1-LIKE PROTEIN 3"/>
    <property type="match status" value="1"/>
</dbReference>
<evidence type="ECO:0000313" key="3">
    <source>
        <dbReference type="EMBL" id="TQE08002.1"/>
    </source>
</evidence>
<protein>
    <recommendedName>
        <fullName evidence="5">Late embryogenesis abundant protein LEA-2 subgroup domain-containing protein</fullName>
    </recommendedName>
</protein>
<proteinExistence type="predicted"/>
<dbReference type="InterPro" id="IPR044839">
    <property type="entry name" value="NDR1-like"/>
</dbReference>
<dbReference type="GO" id="GO:0005886">
    <property type="term" value="C:plasma membrane"/>
    <property type="evidence" value="ECO:0007669"/>
    <property type="project" value="TreeGrafter"/>
</dbReference>
<evidence type="ECO:0000256" key="2">
    <source>
        <dbReference type="ARBA" id="ARBA00023136"/>
    </source>
</evidence>
<sequence length="225" mass="25191">MENTAKAHPSTTMPLLPISNNPSNPILLHSPTSRCVAKLVVVNRALLLTLGTFTLLCVFKCKSIIPEPLKIQITSLFVSKLKVSNTSFGANWDVAFTIENPNVVSWVRFKRIEGSISYEDNSLSKFPVEPFELGLTEHKRLRVKISTTVSHDCQPAVKGRVSEEIKRQHEDGAMNFNMHLFAWATYSNGWWGTQDVTMEVQCLDLRVGFLPIVGFGSWISRGPMT</sequence>
<evidence type="ECO:0008006" key="5">
    <source>
        <dbReference type="Google" id="ProtNLM"/>
    </source>
</evidence>
<dbReference type="PANTHER" id="PTHR31415">
    <property type="entry name" value="OS05G0367900 PROTEIN"/>
    <property type="match status" value="1"/>
</dbReference>
<gene>
    <name evidence="3" type="ORF">C1H46_006410</name>
</gene>
<comment type="caution">
    <text evidence="3">The sequence shown here is derived from an EMBL/GenBank/DDBJ whole genome shotgun (WGS) entry which is preliminary data.</text>
</comment>
<name>A0A540NAE0_MALBA</name>
<organism evidence="3 4">
    <name type="scientific">Malus baccata</name>
    <name type="common">Siberian crab apple</name>
    <name type="synonym">Pyrus baccata</name>
    <dbReference type="NCBI Taxonomy" id="106549"/>
    <lineage>
        <taxon>Eukaryota</taxon>
        <taxon>Viridiplantae</taxon>
        <taxon>Streptophyta</taxon>
        <taxon>Embryophyta</taxon>
        <taxon>Tracheophyta</taxon>
        <taxon>Spermatophyta</taxon>
        <taxon>Magnoliopsida</taxon>
        <taxon>eudicotyledons</taxon>
        <taxon>Gunneridae</taxon>
        <taxon>Pentapetalae</taxon>
        <taxon>rosids</taxon>
        <taxon>fabids</taxon>
        <taxon>Rosales</taxon>
        <taxon>Rosaceae</taxon>
        <taxon>Amygdaloideae</taxon>
        <taxon>Maleae</taxon>
        <taxon>Malus</taxon>
    </lineage>
</organism>
<evidence type="ECO:0000313" key="4">
    <source>
        <dbReference type="Proteomes" id="UP000315295"/>
    </source>
</evidence>
<dbReference type="AlphaFoldDB" id="A0A540NAE0"/>
<comment type="subcellular location">
    <subcellularLocation>
        <location evidence="1">Membrane</location>
    </subcellularLocation>
</comment>
<accession>A0A540NAE0</accession>
<reference evidence="3 4" key="1">
    <citation type="journal article" date="2019" name="G3 (Bethesda)">
        <title>Sequencing of a Wild Apple (Malus baccata) Genome Unravels the Differences Between Cultivated and Wild Apple Species Regarding Disease Resistance and Cold Tolerance.</title>
        <authorList>
            <person name="Chen X."/>
        </authorList>
    </citation>
    <scope>NUCLEOTIDE SEQUENCE [LARGE SCALE GENOMIC DNA]</scope>
    <source>
        <strain evidence="4">cv. Shandingzi</strain>
        <tissue evidence="3">Leaves</tissue>
    </source>
</reference>
<dbReference type="EMBL" id="VIEB01000077">
    <property type="protein sequence ID" value="TQE08002.1"/>
    <property type="molecule type" value="Genomic_DNA"/>
</dbReference>
<evidence type="ECO:0000256" key="1">
    <source>
        <dbReference type="ARBA" id="ARBA00004370"/>
    </source>
</evidence>
<dbReference type="Proteomes" id="UP000315295">
    <property type="component" value="Unassembled WGS sequence"/>
</dbReference>